<evidence type="ECO:0000259" key="5">
    <source>
        <dbReference type="SMART" id="SM00355"/>
    </source>
</evidence>
<evidence type="ECO:0000256" key="1">
    <source>
        <dbReference type="ARBA" id="ARBA00022723"/>
    </source>
</evidence>
<dbReference type="SMART" id="SM00355">
    <property type="entry name" value="ZnF_C2H2"/>
    <property type="match status" value="8"/>
</dbReference>
<keyword evidence="3" id="KW-0863">Zinc-finger</keyword>
<reference evidence="6 7" key="1">
    <citation type="journal article" date="2021" name="BMC Biol.">
        <title>Horizontally acquired antibacterial genes associated with adaptive radiation of ladybird beetles.</title>
        <authorList>
            <person name="Li H.S."/>
            <person name="Tang X.F."/>
            <person name="Huang Y.H."/>
            <person name="Xu Z.Y."/>
            <person name="Chen M.L."/>
            <person name="Du X.Y."/>
            <person name="Qiu B.Y."/>
            <person name="Chen P.T."/>
            <person name="Zhang W."/>
            <person name="Slipinski A."/>
            <person name="Escalona H.E."/>
            <person name="Waterhouse R.M."/>
            <person name="Zwick A."/>
            <person name="Pang H."/>
        </authorList>
    </citation>
    <scope>NUCLEOTIDE SEQUENCE [LARGE SCALE GENOMIC DNA]</scope>
    <source>
        <strain evidence="6">SYSU2018</strain>
    </source>
</reference>
<evidence type="ECO:0000256" key="4">
    <source>
        <dbReference type="ARBA" id="ARBA00022833"/>
    </source>
</evidence>
<feature type="domain" description="C2H2-type" evidence="5">
    <location>
        <begin position="438"/>
        <end position="460"/>
    </location>
</feature>
<evidence type="ECO:0000256" key="3">
    <source>
        <dbReference type="ARBA" id="ARBA00022771"/>
    </source>
</evidence>
<accession>A0ABD2N7R5</accession>
<feature type="domain" description="C2H2-type" evidence="5">
    <location>
        <begin position="302"/>
        <end position="325"/>
    </location>
</feature>
<comment type="caution">
    <text evidence="6">The sequence shown here is derived from an EMBL/GenBank/DDBJ whole genome shotgun (WGS) entry which is preliminary data.</text>
</comment>
<dbReference type="PANTHER" id="PTHR24403">
    <property type="entry name" value="ZINC FINGER PROTEIN"/>
    <property type="match status" value="1"/>
</dbReference>
<keyword evidence="7" id="KW-1185">Reference proteome</keyword>
<evidence type="ECO:0000256" key="2">
    <source>
        <dbReference type="ARBA" id="ARBA00022737"/>
    </source>
</evidence>
<dbReference type="InterPro" id="IPR013087">
    <property type="entry name" value="Znf_C2H2_type"/>
</dbReference>
<keyword evidence="1" id="KW-0479">Metal-binding</keyword>
<proteinExistence type="predicted"/>
<feature type="domain" description="C2H2-type" evidence="5">
    <location>
        <begin position="409"/>
        <end position="431"/>
    </location>
</feature>
<dbReference type="AlphaFoldDB" id="A0ABD2N7R5"/>
<sequence length="497" mass="57997">MEIINMSEVQITPNSRESNAVDFLTQNLKPTSNRRCLIINESIEIDLGTYSDNETDHLLLDIPQDSEDTLEMYKTDEIQTFYDDLKHEKDETSDEHDGTRLDASAVTESAEENPVLKEYVDRMFKKIAPKEGMDNLLNTDDEIWRINPPRKKSKIRNKSTNGVTEKKKKNIIKIKLKSCDKSKPKKKSPKTMEVSSKDIDFQKSYENDSFFMEEVEEVIEESTSISEKVEEIMVEPKVASNAMSLIECPYCNYKNPKEGLIKRHIITHHSGISDCPKCGYQATSRKLMKHHLEKHDIPSLKYKCSMCNCSSKGLHFLKLHILSNHKMMMFQKCRLCEFKVSSKSFLDNLKSLRNHVLHSHPRCVSSDFTGDIQKNIAYKCPVCEFTSPIDLEIKSHIYLNHSDIKGNVFRCVQCTFIGNGIETLFYHFSAHKKKRTCLSCPYCKFTTFHEFWMQLHKKTHVRKYKCPYCCFKTRDHYLIKYHMRGKHHTLKNRKKIA</sequence>
<feature type="domain" description="C2H2-type" evidence="5">
    <location>
        <begin position="331"/>
        <end position="360"/>
    </location>
</feature>
<feature type="domain" description="C2H2-type" evidence="5">
    <location>
        <begin position="246"/>
        <end position="268"/>
    </location>
</feature>
<name>A0ABD2N7R5_9CUCU</name>
<feature type="domain" description="C2H2-type" evidence="5">
    <location>
        <begin position="273"/>
        <end position="295"/>
    </location>
</feature>
<dbReference type="EMBL" id="JABFTP020000062">
    <property type="protein sequence ID" value="KAL3274683.1"/>
    <property type="molecule type" value="Genomic_DNA"/>
</dbReference>
<dbReference type="PANTHER" id="PTHR24403:SF105">
    <property type="entry name" value="ZINC FINGER PROTEIN 2-LIKE ISOFORM X1"/>
    <property type="match status" value="1"/>
</dbReference>
<organism evidence="6 7">
    <name type="scientific">Cryptolaemus montrouzieri</name>
    <dbReference type="NCBI Taxonomy" id="559131"/>
    <lineage>
        <taxon>Eukaryota</taxon>
        <taxon>Metazoa</taxon>
        <taxon>Ecdysozoa</taxon>
        <taxon>Arthropoda</taxon>
        <taxon>Hexapoda</taxon>
        <taxon>Insecta</taxon>
        <taxon>Pterygota</taxon>
        <taxon>Neoptera</taxon>
        <taxon>Endopterygota</taxon>
        <taxon>Coleoptera</taxon>
        <taxon>Polyphaga</taxon>
        <taxon>Cucujiformia</taxon>
        <taxon>Coccinelloidea</taxon>
        <taxon>Coccinellidae</taxon>
        <taxon>Scymninae</taxon>
        <taxon>Scymnini</taxon>
        <taxon>Cryptolaemus</taxon>
    </lineage>
</organism>
<keyword evidence="2" id="KW-0677">Repeat</keyword>
<dbReference type="InterPro" id="IPR050688">
    <property type="entry name" value="Zinc_finger/UBP_domain"/>
</dbReference>
<feature type="domain" description="C2H2-type" evidence="5">
    <location>
        <begin position="378"/>
        <end position="401"/>
    </location>
</feature>
<dbReference type="GO" id="GO:0008270">
    <property type="term" value="F:zinc ion binding"/>
    <property type="evidence" value="ECO:0007669"/>
    <property type="project" value="UniProtKB-KW"/>
</dbReference>
<evidence type="ECO:0000313" key="6">
    <source>
        <dbReference type="EMBL" id="KAL3274683.1"/>
    </source>
</evidence>
<keyword evidence="4" id="KW-0862">Zinc</keyword>
<gene>
    <name evidence="6" type="ORF">HHI36_016060</name>
</gene>
<dbReference type="Proteomes" id="UP001516400">
    <property type="component" value="Unassembled WGS sequence"/>
</dbReference>
<feature type="domain" description="C2H2-type" evidence="5">
    <location>
        <begin position="464"/>
        <end position="487"/>
    </location>
</feature>
<protein>
    <recommendedName>
        <fullName evidence="5">C2H2-type domain-containing protein</fullName>
    </recommendedName>
</protein>
<dbReference type="Gene3D" id="3.30.160.60">
    <property type="entry name" value="Classic Zinc Finger"/>
    <property type="match status" value="2"/>
</dbReference>
<evidence type="ECO:0000313" key="7">
    <source>
        <dbReference type="Proteomes" id="UP001516400"/>
    </source>
</evidence>